<dbReference type="Pfam" id="PF01315">
    <property type="entry name" value="Ald_Xan_dh_C"/>
    <property type="match status" value="1"/>
</dbReference>
<proteinExistence type="predicted"/>
<dbReference type="PANTHER" id="PTHR11908:SF132">
    <property type="entry name" value="ALDEHYDE OXIDASE 1-RELATED"/>
    <property type="match status" value="1"/>
</dbReference>
<dbReference type="SMART" id="SM01008">
    <property type="entry name" value="Ald_Xan_dh_C"/>
    <property type="match status" value="1"/>
</dbReference>
<dbReference type="SUPFAM" id="SSF54665">
    <property type="entry name" value="CO dehydrogenase molybdoprotein N-domain-like"/>
    <property type="match status" value="1"/>
</dbReference>
<evidence type="ECO:0000313" key="5">
    <source>
        <dbReference type="Proteomes" id="UP001239909"/>
    </source>
</evidence>
<dbReference type="EMBL" id="BSYI01000005">
    <property type="protein sequence ID" value="GMG81687.1"/>
    <property type="molecule type" value="Genomic_DNA"/>
</dbReference>
<dbReference type="InterPro" id="IPR016208">
    <property type="entry name" value="Ald_Oxase/xanthine_DH-like"/>
</dbReference>
<dbReference type="InterPro" id="IPR000674">
    <property type="entry name" value="Ald_Oxase/Xan_DH_a/b"/>
</dbReference>
<organism evidence="4 5">
    <name type="scientific">Paralimibaculum aggregatum</name>
    <dbReference type="NCBI Taxonomy" id="3036245"/>
    <lineage>
        <taxon>Bacteria</taxon>
        <taxon>Pseudomonadati</taxon>
        <taxon>Pseudomonadota</taxon>
        <taxon>Alphaproteobacteria</taxon>
        <taxon>Rhodobacterales</taxon>
        <taxon>Paracoccaceae</taxon>
        <taxon>Paralimibaculum</taxon>
    </lineage>
</organism>
<dbReference type="PANTHER" id="PTHR11908">
    <property type="entry name" value="XANTHINE DEHYDROGENASE"/>
    <property type="match status" value="1"/>
</dbReference>
<dbReference type="InterPro" id="IPR036856">
    <property type="entry name" value="Ald_Oxase/Xan_DH_a/b_sf"/>
</dbReference>
<evidence type="ECO:0000313" key="4">
    <source>
        <dbReference type="EMBL" id="GMG81687.1"/>
    </source>
</evidence>
<keyword evidence="5" id="KW-1185">Reference proteome</keyword>
<evidence type="ECO:0000256" key="1">
    <source>
        <dbReference type="ARBA" id="ARBA00022505"/>
    </source>
</evidence>
<dbReference type="SUPFAM" id="SSF56003">
    <property type="entry name" value="Molybdenum cofactor-binding domain"/>
    <property type="match status" value="1"/>
</dbReference>
<dbReference type="Gene3D" id="3.90.1170.50">
    <property type="entry name" value="Aldehyde oxidase/xanthine dehydrogenase, a/b hammerhead"/>
    <property type="match status" value="1"/>
</dbReference>
<dbReference type="RefSeq" id="WP_285670403.1">
    <property type="nucleotide sequence ID" value="NZ_BSYI01000005.1"/>
</dbReference>
<evidence type="ECO:0000256" key="2">
    <source>
        <dbReference type="ARBA" id="ARBA00023002"/>
    </source>
</evidence>
<sequence>MSKFGLSQPVRRVEDLRFLTGAGRYVDDIAPAGALHAVFVRSPVAHAVIAGLDIAEAAAMPGVRLVMSAAELEETVRNDMPGGRIPNRDGSVSVRPKRPMLARERVRHVGEAVAVVVAGTLAEAHDAAEAVTVDYDSLPAVTDAAAALAGDGAPLHEKAPGNLCYDWGIGDEAATDAALAAAAHRVTLDLVNNRVVANPLETRACIAEWADDHLTLTFNGQGVWDLRDHAARALGLDRAQVTVRTPDVGGGFGMKAFIHPEYVVCAEAARRLGTPVKWTADRSEGFLADVGGRDQRAELVAGFDAYHRLVAMKVRTVANLGAYCSQAGVFIASQLASRVLTGVYDLQTAFFGVRGAFTNTTPVDAYRGAGRPEAQYQLERLIDKSARVLGVDPVALRRKNFIRPEQFPYRTIVDETYDVGDFGRVLDRALAEADHAGFAARRAASEAAGKYRGLGLCCYIESILGAPDEIARIAFAEDGGVDLYVGTQSNGQGHETVYRQFLHARTGIPFEKIRVVQGDTSLIAKGGGTGGSRSVTTQGTAINGASDALIEKLKPLAEAELEVSGGDLVWEAGAWRVAGTDRAVDLMRLAARGRAEGRHDLLTQETGTELPGRSFPNGCHIAEVEIDPETGVTACVKYTVVDDFGVLMNPMLAEGQVHGGVVQGIGQALAEHVVFDEDGQLLSATFMDYALPRAADVPWMPFHHEGTPSTANAIGMKGCGEAGTVGALAAVMNACLDALWDRGVRQVDMPMTPARVWSMLNAQAEAAG</sequence>
<accession>A0ABQ6LFB7</accession>
<dbReference type="InterPro" id="IPR037165">
    <property type="entry name" value="AldOxase/xan_DH_Mopterin-bd_sf"/>
</dbReference>
<dbReference type="InterPro" id="IPR008274">
    <property type="entry name" value="AldOxase/xan_DH_MoCoBD1"/>
</dbReference>
<dbReference type="InterPro" id="IPR046867">
    <property type="entry name" value="AldOxase/xan_DH_MoCoBD2"/>
</dbReference>
<dbReference type="Pfam" id="PF02738">
    <property type="entry name" value="MoCoBD_1"/>
    <property type="match status" value="1"/>
</dbReference>
<dbReference type="Gene3D" id="3.30.365.10">
    <property type="entry name" value="Aldehyde oxidase/xanthine dehydrogenase, molybdopterin binding domain"/>
    <property type="match status" value="4"/>
</dbReference>
<dbReference type="Pfam" id="PF20256">
    <property type="entry name" value="MoCoBD_2"/>
    <property type="match status" value="1"/>
</dbReference>
<keyword evidence="1" id="KW-0500">Molybdenum</keyword>
<comment type="caution">
    <text evidence="4">The sequence shown here is derived from an EMBL/GenBank/DDBJ whole genome shotgun (WGS) entry which is preliminary data.</text>
</comment>
<protein>
    <submittedName>
        <fullName evidence="4">Xanthine dehydrogenase family protein molybdopterin-binding subunit</fullName>
    </submittedName>
</protein>
<gene>
    <name evidence="4" type="ORF">LNKW23_09000</name>
</gene>
<name>A0ABQ6LFB7_9RHOB</name>
<keyword evidence="2" id="KW-0560">Oxidoreductase</keyword>
<evidence type="ECO:0000259" key="3">
    <source>
        <dbReference type="SMART" id="SM01008"/>
    </source>
</evidence>
<feature type="domain" description="Aldehyde oxidase/xanthine dehydrogenase a/b hammerhead" evidence="3">
    <location>
        <begin position="20"/>
        <end position="139"/>
    </location>
</feature>
<reference evidence="4 5" key="1">
    <citation type="submission" date="2023-04" db="EMBL/GenBank/DDBJ databases">
        <title>Marinoamorphus aggregata gen. nov., sp. Nov., isolate from tissue of brittle star Ophioplocus japonicus.</title>
        <authorList>
            <person name="Kawano K."/>
            <person name="Sawayama S."/>
            <person name="Nakagawa S."/>
        </authorList>
    </citation>
    <scope>NUCLEOTIDE SEQUENCE [LARGE SCALE GENOMIC DNA]</scope>
    <source>
        <strain evidence="4 5">NKW23</strain>
    </source>
</reference>
<dbReference type="Proteomes" id="UP001239909">
    <property type="component" value="Unassembled WGS sequence"/>
</dbReference>